<dbReference type="STRING" id="1918946.VPAL9027_00812"/>
<keyword evidence="4" id="KW-1185">Reference proteome</keyword>
<evidence type="ECO:0000256" key="2">
    <source>
        <dbReference type="SAM" id="SignalP"/>
    </source>
</evidence>
<reference evidence="3 4" key="1">
    <citation type="submission" date="2017-02" db="EMBL/GenBank/DDBJ databases">
        <authorList>
            <person name="Peterson S.W."/>
        </authorList>
    </citation>
    <scope>NUCLEOTIDE SEQUENCE [LARGE SCALE GENOMIC DNA]</scope>
    <source>
        <strain evidence="3 4">CECT 9027</strain>
    </source>
</reference>
<accession>A0A1R4B1T7</accession>
<evidence type="ECO:0000256" key="1">
    <source>
        <dbReference type="SAM" id="MobiDB-lite"/>
    </source>
</evidence>
<organism evidence="3 4">
    <name type="scientific">Vibrio palustris</name>
    <dbReference type="NCBI Taxonomy" id="1918946"/>
    <lineage>
        <taxon>Bacteria</taxon>
        <taxon>Pseudomonadati</taxon>
        <taxon>Pseudomonadota</taxon>
        <taxon>Gammaproteobacteria</taxon>
        <taxon>Vibrionales</taxon>
        <taxon>Vibrionaceae</taxon>
        <taxon>Vibrio</taxon>
    </lineage>
</organism>
<gene>
    <name evidence="3" type="ORF">VPAL9027_00812</name>
</gene>
<evidence type="ECO:0008006" key="5">
    <source>
        <dbReference type="Google" id="ProtNLM"/>
    </source>
</evidence>
<proteinExistence type="predicted"/>
<protein>
    <recommendedName>
        <fullName evidence="5">Peptidoglycan-binding protein CsiV</fullName>
    </recommendedName>
</protein>
<dbReference type="InterPro" id="IPR021241">
    <property type="entry name" value="CsiV"/>
</dbReference>
<dbReference type="RefSeq" id="WP_077312554.1">
    <property type="nucleotide sequence ID" value="NZ_AP024887.1"/>
</dbReference>
<dbReference type="EMBL" id="FUFT01000002">
    <property type="protein sequence ID" value="SJL82871.1"/>
    <property type="molecule type" value="Genomic_DNA"/>
</dbReference>
<dbReference type="AlphaFoldDB" id="A0A1R4B1T7"/>
<evidence type="ECO:0000313" key="3">
    <source>
        <dbReference type="EMBL" id="SJL82871.1"/>
    </source>
</evidence>
<feature type="chain" id="PRO_5012706739" description="Peptidoglycan-binding protein CsiV" evidence="2">
    <location>
        <begin position="19"/>
        <end position="271"/>
    </location>
</feature>
<sequence>MKALIPLLLLFVSMPTLAKRQFDIEVIIFKRAVTPSQVDESWPNNLPPIDLKKSASFANANYLKKKGATLLPKSAYQLNAQAATLSQHAGYKVLLHTAWRQGDEGSNRSPIFHIQAGKDYSEKFRLDGHERTNDQSSSPQNRTSETSNAQPQDGTTADVEERNVPKPIPELDGTLQVYVQHYLYVKTDLDLKEPTTQEVVLKDRPLNLEMGPDDQDSDVQLGHLESVSPTKTVETFLKPYRMEQKRRMRSGETHYLDHPLMGMIIQVRKVK</sequence>
<dbReference type="OrthoDB" id="5566524at2"/>
<feature type="compositionally biased region" description="Polar residues" evidence="1">
    <location>
        <begin position="134"/>
        <end position="155"/>
    </location>
</feature>
<dbReference type="Pfam" id="PF10972">
    <property type="entry name" value="CsiV"/>
    <property type="match status" value="1"/>
</dbReference>
<feature type="signal peptide" evidence="2">
    <location>
        <begin position="1"/>
        <end position="18"/>
    </location>
</feature>
<dbReference type="Proteomes" id="UP000189475">
    <property type="component" value="Unassembled WGS sequence"/>
</dbReference>
<feature type="region of interest" description="Disordered" evidence="1">
    <location>
        <begin position="128"/>
        <end position="169"/>
    </location>
</feature>
<name>A0A1R4B1T7_9VIBR</name>
<keyword evidence="2" id="KW-0732">Signal</keyword>
<evidence type="ECO:0000313" key="4">
    <source>
        <dbReference type="Proteomes" id="UP000189475"/>
    </source>
</evidence>